<proteinExistence type="predicted"/>
<dbReference type="EMBL" id="JBHSFY010000016">
    <property type="protein sequence ID" value="MFC4479631.1"/>
    <property type="molecule type" value="Genomic_DNA"/>
</dbReference>
<evidence type="ECO:0000313" key="2">
    <source>
        <dbReference type="EMBL" id="MFC4479631.1"/>
    </source>
</evidence>
<feature type="transmembrane region" description="Helical" evidence="1">
    <location>
        <begin position="9"/>
        <end position="25"/>
    </location>
</feature>
<comment type="caution">
    <text evidence="2">The sequence shown here is derived from an EMBL/GenBank/DDBJ whole genome shotgun (WGS) entry which is preliminary data.</text>
</comment>
<sequence>MNYIKNKPYFVFLGLIVVLLLYGFYKGNETIVLNIHATYFVISWKHLMILVSFFYGILALGYFGILKLNFVLINWMTVSHVLISLIGLSIVFILPKFFREIVPGDILSVINDTNFNQRIESGILILICALLGSQLLFFANVIFALIKGRV</sequence>
<feature type="transmembrane region" description="Helical" evidence="1">
    <location>
        <begin position="72"/>
        <end position="94"/>
    </location>
</feature>
<name>A0ABV8ZJW1_9FLAO</name>
<protein>
    <submittedName>
        <fullName evidence="2">Uncharacterized protein</fullName>
    </submittedName>
</protein>
<organism evidence="2 3">
    <name type="scientific">Flavobacterium chungangensis</name>
    <dbReference type="NCBI Taxonomy" id="2708132"/>
    <lineage>
        <taxon>Bacteria</taxon>
        <taxon>Pseudomonadati</taxon>
        <taxon>Bacteroidota</taxon>
        <taxon>Flavobacteriia</taxon>
        <taxon>Flavobacteriales</taxon>
        <taxon>Flavobacteriaceae</taxon>
        <taxon>Flavobacterium</taxon>
    </lineage>
</organism>
<keyword evidence="1" id="KW-1133">Transmembrane helix</keyword>
<evidence type="ECO:0000256" key="1">
    <source>
        <dbReference type="SAM" id="Phobius"/>
    </source>
</evidence>
<evidence type="ECO:0000313" key="3">
    <source>
        <dbReference type="Proteomes" id="UP001596003"/>
    </source>
</evidence>
<reference evidence="3" key="1">
    <citation type="journal article" date="2019" name="Int. J. Syst. Evol. Microbiol.">
        <title>The Global Catalogue of Microorganisms (GCM) 10K type strain sequencing project: providing services to taxonomists for standard genome sequencing and annotation.</title>
        <authorList>
            <consortium name="The Broad Institute Genomics Platform"/>
            <consortium name="The Broad Institute Genome Sequencing Center for Infectious Disease"/>
            <person name="Wu L."/>
            <person name="Ma J."/>
        </authorList>
    </citation>
    <scope>NUCLEOTIDE SEQUENCE [LARGE SCALE GENOMIC DNA]</scope>
    <source>
        <strain evidence="3">NBRC 103627</strain>
    </source>
</reference>
<feature type="transmembrane region" description="Helical" evidence="1">
    <location>
        <begin position="45"/>
        <end position="65"/>
    </location>
</feature>
<feature type="transmembrane region" description="Helical" evidence="1">
    <location>
        <begin position="123"/>
        <end position="146"/>
    </location>
</feature>
<accession>A0ABV8ZJW1</accession>
<gene>
    <name evidence="2" type="ORF">ACFO3N_21305</name>
</gene>
<dbReference type="Proteomes" id="UP001596003">
    <property type="component" value="Unassembled WGS sequence"/>
</dbReference>
<keyword evidence="1" id="KW-0812">Transmembrane</keyword>
<keyword evidence="3" id="KW-1185">Reference proteome</keyword>
<keyword evidence="1" id="KW-0472">Membrane</keyword>
<dbReference type="RefSeq" id="WP_379800911.1">
    <property type="nucleotide sequence ID" value="NZ_JBHSFY010000016.1"/>
</dbReference>